<dbReference type="PANTHER" id="PTHR48081:SF30">
    <property type="entry name" value="ACETYL-HYDROLASE LIPR-RELATED"/>
    <property type="match status" value="1"/>
</dbReference>
<dbReference type="SUPFAM" id="SSF53474">
    <property type="entry name" value="alpha/beta-Hydrolases"/>
    <property type="match status" value="1"/>
</dbReference>
<feature type="domain" description="Alpha/beta hydrolase fold-3" evidence="4">
    <location>
        <begin position="70"/>
        <end position="270"/>
    </location>
</feature>
<dbReference type="InterPro" id="IPR029058">
    <property type="entry name" value="AB_hydrolase_fold"/>
</dbReference>
<dbReference type="PANTHER" id="PTHR48081">
    <property type="entry name" value="AB HYDROLASE SUPERFAMILY PROTEIN C4A8.06C"/>
    <property type="match status" value="1"/>
</dbReference>
<feature type="active site" evidence="3">
    <location>
        <position position="144"/>
    </location>
</feature>
<comment type="similarity">
    <text evidence="1">Belongs to the 'GDXG' lipolytic enzyme family.</text>
</comment>
<evidence type="ECO:0000313" key="5">
    <source>
        <dbReference type="EMBL" id="QYO75181.1"/>
    </source>
</evidence>
<evidence type="ECO:0000256" key="2">
    <source>
        <dbReference type="ARBA" id="ARBA00022801"/>
    </source>
</evidence>
<reference evidence="5 6" key="1">
    <citation type="submission" date="2021-08" db="EMBL/GenBank/DDBJ databases">
        <title>Devosia salina sp. nov., isolated from the South China Sea sediment.</title>
        <authorList>
            <person name="Zhou Z."/>
        </authorList>
    </citation>
    <scope>NUCLEOTIDE SEQUENCE [LARGE SCALE GENOMIC DNA]</scope>
    <source>
        <strain evidence="5 6">SCS-3</strain>
    </source>
</reference>
<dbReference type="InterPro" id="IPR050300">
    <property type="entry name" value="GDXG_lipolytic_enzyme"/>
</dbReference>
<dbReference type="InterPro" id="IPR033140">
    <property type="entry name" value="Lipase_GDXG_put_SER_AS"/>
</dbReference>
<dbReference type="PROSITE" id="PS01174">
    <property type="entry name" value="LIPASE_GDXG_SER"/>
    <property type="match status" value="1"/>
</dbReference>
<evidence type="ECO:0000313" key="6">
    <source>
        <dbReference type="Proteomes" id="UP000825799"/>
    </source>
</evidence>
<dbReference type="Proteomes" id="UP000825799">
    <property type="component" value="Chromosome"/>
</dbReference>
<dbReference type="RefSeq" id="WP_220303645.1">
    <property type="nucleotide sequence ID" value="NZ_CP080590.1"/>
</dbReference>
<sequence length="295" mass="31475">MSKQQLDFILRLSAENPPPANATPPQMREWFEAINAQTPIAEGATIETISVGPCPAELIRLPGSDEGKLMIYYHGGGFLFGSPRSHRTIATHLAKASGATVLSVDYRLAPEHPAPTAHDDAYAAYLWALDHGYQPESVVLSGDSAGGNLALAAAVRARDNGVPLPSCLVLMSPALDLASEGESHRTLADAPLVNRELMGLFNAVYVGAGDLRSPKVTPFYGDLSGLPPVLVHVGSWELLRDDSITLADRITATGASAELKVWEGMCHSWQLFAPMLEEGMASIVEAGAFVRRHTA</sequence>
<keyword evidence="6" id="KW-1185">Reference proteome</keyword>
<accession>A0ABX8WB49</accession>
<proteinExistence type="inferred from homology"/>
<evidence type="ECO:0000256" key="3">
    <source>
        <dbReference type="PROSITE-ProRule" id="PRU10038"/>
    </source>
</evidence>
<keyword evidence="2 5" id="KW-0378">Hydrolase</keyword>
<name>A0ABX8WB49_9HYPH</name>
<dbReference type="Gene3D" id="3.40.50.1820">
    <property type="entry name" value="alpha/beta hydrolase"/>
    <property type="match status" value="1"/>
</dbReference>
<dbReference type="InterPro" id="IPR013094">
    <property type="entry name" value="AB_hydrolase_3"/>
</dbReference>
<gene>
    <name evidence="5" type="ORF">K1X15_10960</name>
</gene>
<dbReference type="EMBL" id="CP080590">
    <property type="protein sequence ID" value="QYO75181.1"/>
    <property type="molecule type" value="Genomic_DNA"/>
</dbReference>
<dbReference type="Pfam" id="PF07859">
    <property type="entry name" value="Abhydrolase_3"/>
    <property type="match status" value="1"/>
</dbReference>
<evidence type="ECO:0000259" key="4">
    <source>
        <dbReference type="Pfam" id="PF07859"/>
    </source>
</evidence>
<dbReference type="GO" id="GO:0016787">
    <property type="term" value="F:hydrolase activity"/>
    <property type="evidence" value="ECO:0007669"/>
    <property type="project" value="UniProtKB-KW"/>
</dbReference>
<organism evidence="5 6">
    <name type="scientific">Devosia salina</name>
    <dbReference type="NCBI Taxonomy" id="2860336"/>
    <lineage>
        <taxon>Bacteria</taxon>
        <taxon>Pseudomonadati</taxon>
        <taxon>Pseudomonadota</taxon>
        <taxon>Alphaproteobacteria</taxon>
        <taxon>Hyphomicrobiales</taxon>
        <taxon>Devosiaceae</taxon>
        <taxon>Devosia</taxon>
    </lineage>
</organism>
<evidence type="ECO:0000256" key="1">
    <source>
        <dbReference type="ARBA" id="ARBA00010515"/>
    </source>
</evidence>
<protein>
    <submittedName>
        <fullName evidence="5">Alpha/beta hydrolase</fullName>
    </submittedName>
</protein>